<evidence type="ECO:0000256" key="1">
    <source>
        <dbReference type="ARBA" id="ARBA00004299"/>
    </source>
</evidence>
<dbReference type="Pfam" id="PF04811">
    <property type="entry name" value="Sec23_trunk"/>
    <property type="match status" value="1"/>
</dbReference>
<feature type="region of interest" description="Disordered" evidence="13">
    <location>
        <begin position="872"/>
        <end position="891"/>
    </location>
</feature>
<dbReference type="GO" id="GO:0030127">
    <property type="term" value="C:COPII vesicle coat"/>
    <property type="evidence" value="ECO:0007669"/>
    <property type="project" value="InterPro"/>
</dbReference>
<feature type="domain" description="Sec23/Sec24 trunk" evidence="16">
    <location>
        <begin position="725"/>
        <end position="964"/>
    </location>
</feature>
<keyword evidence="7" id="KW-0256">Endoplasmic reticulum</keyword>
<dbReference type="Pfam" id="PF08033">
    <property type="entry name" value="Sec23_BS"/>
    <property type="match status" value="1"/>
</dbReference>
<evidence type="ECO:0000256" key="7">
    <source>
        <dbReference type="ARBA" id="ARBA00022824"/>
    </source>
</evidence>
<dbReference type="GO" id="GO:0070971">
    <property type="term" value="C:endoplasmic reticulum exit site"/>
    <property type="evidence" value="ECO:0007669"/>
    <property type="project" value="TreeGrafter"/>
</dbReference>
<dbReference type="GO" id="GO:0005789">
    <property type="term" value="C:endoplasmic reticulum membrane"/>
    <property type="evidence" value="ECO:0007669"/>
    <property type="project" value="UniProtKB-SubCell"/>
</dbReference>
<organism evidence="19 20">
    <name type="scientific">Aphis craccivora</name>
    <name type="common">Cowpea aphid</name>
    <dbReference type="NCBI Taxonomy" id="307492"/>
    <lineage>
        <taxon>Eukaryota</taxon>
        <taxon>Metazoa</taxon>
        <taxon>Ecdysozoa</taxon>
        <taxon>Arthropoda</taxon>
        <taxon>Hexapoda</taxon>
        <taxon>Insecta</taxon>
        <taxon>Pterygota</taxon>
        <taxon>Neoptera</taxon>
        <taxon>Paraneoptera</taxon>
        <taxon>Hemiptera</taxon>
        <taxon>Sternorrhyncha</taxon>
        <taxon>Aphidomorpha</taxon>
        <taxon>Aphidoidea</taxon>
        <taxon>Aphididae</taxon>
        <taxon>Aphidini</taxon>
        <taxon>Aphis</taxon>
        <taxon>Aphis</taxon>
    </lineage>
</organism>
<feature type="compositionally biased region" description="Low complexity" evidence="13">
    <location>
        <begin position="371"/>
        <end position="381"/>
    </location>
</feature>
<dbReference type="Pfam" id="PF00626">
    <property type="entry name" value="Gelsolin"/>
    <property type="match status" value="1"/>
</dbReference>
<keyword evidence="10" id="KW-0333">Golgi apparatus</keyword>
<dbReference type="PANTHER" id="PTHR13803">
    <property type="entry name" value="SEC24-RELATED PROTEIN"/>
    <property type="match status" value="1"/>
</dbReference>
<dbReference type="InterPro" id="IPR006900">
    <property type="entry name" value="Sec23/24_helical_dom"/>
</dbReference>
<protein>
    <submittedName>
        <fullName evidence="19">Protein transport protein Sec24B</fullName>
    </submittedName>
</protein>
<evidence type="ECO:0000256" key="2">
    <source>
        <dbReference type="ARBA" id="ARBA00004394"/>
    </source>
</evidence>
<dbReference type="Proteomes" id="UP000478052">
    <property type="component" value="Unassembled WGS sequence"/>
</dbReference>
<feature type="compositionally biased region" description="Polar residues" evidence="13">
    <location>
        <begin position="507"/>
        <end position="520"/>
    </location>
</feature>
<dbReference type="Gene3D" id="3.40.20.10">
    <property type="entry name" value="Severin"/>
    <property type="match status" value="1"/>
</dbReference>
<dbReference type="GO" id="GO:0008270">
    <property type="term" value="F:zinc ion binding"/>
    <property type="evidence" value="ECO:0007669"/>
    <property type="project" value="InterPro"/>
</dbReference>
<keyword evidence="11" id="KW-0472">Membrane</keyword>
<dbReference type="InterPro" id="IPR036175">
    <property type="entry name" value="Sec23/24_helical_dom_sf"/>
</dbReference>
<gene>
    <name evidence="19" type="ORF">FWK35_00018492</name>
</gene>
<dbReference type="InterPro" id="IPR006895">
    <property type="entry name" value="Znf_Sec23_Sec24"/>
</dbReference>
<feature type="compositionally biased region" description="Polar residues" evidence="13">
    <location>
        <begin position="527"/>
        <end position="537"/>
    </location>
</feature>
<dbReference type="InterPro" id="IPR036174">
    <property type="entry name" value="Znf_Sec23_Sec24_sf"/>
</dbReference>
<evidence type="ECO:0000313" key="20">
    <source>
        <dbReference type="Proteomes" id="UP000478052"/>
    </source>
</evidence>
<proteinExistence type="inferred from homology"/>
<evidence type="ECO:0000259" key="15">
    <source>
        <dbReference type="Pfam" id="PF04810"/>
    </source>
</evidence>
<dbReference type="InterPro" id="IPR050550">
    <property type="entry name" value="SEC23_SEC24_subfamily"/>
</dbReference>
<keyword evidence="12" id="KW-0968">Cytoplasmic vesicle</keyword>
<evidence type="ECO:0000256" key="12">
    <source>
        <dbReference type="ARBA" id="ARBA00023329"/>
    </source>
</evidence>
<evidence type="ECO:0000256" key="6">
    <source>
        <dbReference type="ARBA" id="ARBA00022490"/>
    </source>
</evidence>
<evidence type="ECO:0000256" key="4">
    <source>
        <dbReference type="ARBA" id="ARBA00008334"/>
    </source>
</evidence>
<dbReference type="InterPro" id="IPR007123">
    <property type="entry name" value="Gelsolin-like_dom"/>
</dbReference>
<dbReference type="SUPFAM" id="SSF81995">
    <property type="entry name" value="beta-sandwich domain of Sec23/24"/>
    <property type="match status" value="1"/>
</dbReference>
<name>A0A6G0YE91_APHCR</name>
<dbReference type="SUPFAM" id="SSF81811">
    <property type="entry name" value="Helical domain of Sec23/24"/>
    <property type="match status" value="1"/>
</dbReference>
<comment type="subcellular location">
    <subcellularLocation>
        <location evidence="1">Cytoplasmic vesicle</location>
        <location evidence="1">COPII-coated vesicle membrane</location>
        <topology evidence="1">Peripheral membrane protein</topology>
        <orientation evidence="1">Cytoplasmic side</orientation>
    </subcellularLocation>
    <subcellularLocation>
        <location evidence="3">Endoplasmic reticulum membrane</location>
        <topology evidence="3">Peripheral membrane protein</topology>
        <orientation evidence="3">Cytoplasmic side</orientation>
    </subcellularLocation>
    <subcellularLocation>
        <location evidence="2">Golgi apparatus membrane</location>
    </subcellularLocation>
</comment>
<dbReference type="Pfam" id="PF04810">
    <property type="entry name" value="zf-Sec23_Sec24"/>
    <property type="match status" value="1"/>
</dbReference>
<dbReference type="EMBL" id="VUJU01004551">
    <property type="protein sequence ID" value="KAF0754015.1"/>
    <property type="molecule type" value="Genomic_DNA"/>
</dbReference>
<reference evidence="19 20" key="1">
    <citation type="submission" date="2019-08" db="EMBL/GenBank/DDBJ databases">
        <title>Whole genome of Aphis craccivora.</title>
        <authorList>
            <person name="Voronova N.V."/>
            <person name="Shulinski R.S."/>
            <person name="Bandarenka Y.V."/>
            <person name="Zhorov D.G."/>
            <person name="Warner D."/>
        </authorList>
    </citation>
    <scope>NUCLEOTIDE SEQUENCE [LARGE SCALE GENOMIC DNA]</scope>
    <source>
        <strain evidence="19">180601</strain>
        <tissue evidence="19">Whole Body</tissue>
    </source>
</reference>
<evidence type="ECO:0000256" key="11">
    <source>
        <dbReference type="ARBA" id="ARBA00023136"/>
    </source>
</evidence>
<evidence type="ECO:0000259" key="17">
    <source>
        <dbReference type="Pfam" id="PF04815"/>
    </source>
</evidence>
<dbReference type="InterPro" id="IPR036180">
    <property type="entry name" value="Gelsolin-like_dom_sf"/>
</dbReference>
<dbReference type="SUPFAM" id="SSF82754">
    <property type="entry name" value="C-terminal, gelsolin-like domain of Sec23/24"/>
    <property type="match status" value="1"/>
</dbReference>
<keyword evidence="5" id="KW-0813">Transport</keyword>
<dbReference type="InterPro" id="IPR029006">
    <property type="entry name" value="ADF-H/Gelsolin-like_dom_sf"/>
</dbReference>
<evidence type="ECO:0000256" key="5">
    <source>
        <dbReference type="ARBA" id="ARBA00022448"/>
    </source>
</evidence>
<evidence type="ECO:0000256" key="9">
    <source>
        <dbReference type="ARBA" id="ARBA00022927"/>
    </source>
</evidence>
<feature type="domain" description="Sec23/Sec24 helical" evidence="17">
    <location>
        <begin position="1065"/>
        <end position="1166"/>
    </location>
</feature>
<feature type="domain" description="Gelsolin-like" evidence="14">
    <location>
        <begin position="1193"/>
        <end position="1248"/>
    </location>
</feature>
<dbReference type="GO" id="GO:0000139">
    <property type="term" value="C:Golgi membrane"/>
    <property type="evidence" value="ECO:0007669"/>
    <property type="project" value="UniProtKB-SubCell"/>
</dbReference>
<evidence type="ECO:0000259" key="18">
    <source>
        <dbReference type="Pfam" id="PF08033"/>
    </source>
</evidence>
<dbReference type="Gene3D" id="1.20.120.730">
    <property type="entry name" value="Sec23/Sec24 helical domain"/>
    <property type="match status" value="1"/>
</dbReference>
<accession>A0A6G0YE91</accession>
<dbReference type="GO" id="GO:0006886">
    <property type="term" value="P:intracellular protein transport"/>
    <property type="evidence" value="ECO:0007669"/>
    <property type="project" value="InterPro"/>
</dbReference>
<keyword evidence="20" id="KW-1185">Reference proteome</keyword>
<evidence type="ECO:0000256" key="8">
    <source>
        <dbReference type="ARBA" id="ARBA00022892"/>
    </source>
</evidence>
<feature type="region of interest" description="Disordered" evidence="13">
    <location>
        <begin position="371"/>
        <end position="537"/>
    </location>
</feature>
<evidence type="ECO:0000256" key="13">
    <source>
        <dbReference type="SAM" id="MobiDB-lite"/>
    </source>
</evidence>
<feature type="compositionally biased region" description="Polar residues" evidence="13">
    <location>
        <begin position="386"/>
        <end position="483"/>
    </location>
</feature>
<feature type="domain" description="Sec23/Sec24 beta-sandwich" evidence="18">
    <location>
        <begin position="970"/>
        <end position="1054"/>
    </location>
</feature>
<dbReference type="GO" id="GO:0090110">
    <property type="term" value="P:COPII-coated vesicle cargo loading"/>
    <property type="evidence" value="ECO:0007669"/>
    <property type="project" value="TreeGrafter"/>
</dbReference>
<keyword evidence="9" id="KW-0653">Protein transport</keyword>
<dbReference type="PANTHER" id="PTHR13803:SF39">
    <property type="entry name" value="SECRETORY 24AB, ISOFORM A"/>
    <property type="match status" value="1"/>
</dbReference>
<dbReference type="InterPro" id="IPR036465">
    <property type="entry name" value="vWFA_dom_sf"/>
</dbReference>
<dbReference type="Pfam" id="PF04815">
    <property type="entry name" value="Sec23_helical"/>
    <property type="match status" value="1"/>
</dbReference>
<dbReference type="InterPro" id="IPR006896">
    <property type="entry name" value="Sec23/24_trunk_dom"/>
</dbReference>
<dbReference type="SUPFAM" id="SSF82919">
    <property type="entry name" value="Zn-finger domain of Sec23/24"/>
    <property type="match status" value="1"/>
</dbReference>
<keyword evidence="6" id="KW-0963">Cytoplasm</keyword>
<feature type="domain" description="Zinc finger Sec23/Sec24-type" evidence="15">
    <location>
        <begin position="652"/>
        <end position="688"/>
    </location>
</feature>
<dbReference type="OrthoDB" id="49016at2759"/>
<keyword evidence="8" id="KW-0931">ER-Golgi transport</keyword>
<dbReference type="Gene3D" id="2.30.30.380">
    <property type="entry name" value="Zn-finger domain of Sec23/24"/>
    <property type="match status" value="1"/>
</dbReference>
<dbReference type="Gene3D" id="3.40.50.410">
    <property type="entry name" value="von Willebrand factor, type A domain"/>
    <property type="match status" value="1"/>
</dbReference>
<dbReference type="SUPFAM" id="SSF53300">
    <property type="entry name" value="vWA-like"/>
    <property type="match status" value="1"/>
</dbReference>
<evidence type="ECO:0000256" key="3">
    <source>
        <dbReference type="ARBA" id="ARBA00004397"/>
    </source>
</evidence>
<evidence type="ECO:0000313" key="19">
    <source>
        <dbReference type="EMBL" id="KAF0754015.1"/>
    </source>
</evidence>
<evidence type="ECO:0000259" key="14">
    <source>
        <dbReference type="Pfam" id="PF00626"/>
    </source>
</evidence>
<feature type="non-terminal residue" evidence="19">
    <location>
        <position position="1"/>
    </location>
</feature>
<evidence type="ECO:0000256" key="10">
    <source>
        <dbReference type="ARBA" id="ARBA00023034"/>
    </source>
</evidence>
<evidence type="ECO:0000259" key="16">
    <source>
        <dbReference type="Pfam" id="PF04811"/>
    </source>
</evidence>
<feature type="compositionally biased region" description="Basic and acidic residues" evidence="13">
    <location>
        <begin position="876"/>
        <end position="891"/>
    </location>
</feature>
<dbReference type="Gene3D" id="2.60.40.1670">
    <property type="entry name" value="beta-sandwich domain of Sec23/24"/>
    <property type="match status" value="1"/>
</dbReference>
<dbReference type="GO" id="GO:0000149">
    <property type="term" value="F:SNARE binding"/>
    <property type="evidence" value="ECO:0007669"/>
    <property type="project" value="TreeGrafter"/>
</dbReference>
<sequence length="1320" mass="146868">KPDTVQPLQSTSNLYTTRQFDNQPILNTVPSQFASSSYSTPNASTATNLTPAMFSNKPISSAVPPPQFISSSYPTSIVSTATNLTPAMFSNQPISNTVPPPQFISSSYSTSTASTVTNQFPPALVSNQSTSNTAQPLQSASNLYPTQVFNNQSKPVTVPSINQFPPQNLDNQPKSMIMPHNQTVAKTPVNQSTLSSAWPSSATNQFQPQIFSGQIKSDVSSFQTLSNQYTSQPFNNKTMSNMVPPVPSAASQLPSQSLSNQSKLNVGLIQSTTGQYSFQPFDNQLTPTAVSSAVNQLPTQLFSNQPKSNVVTPLQTTASQHNLQALNNQQTSHFIPPVPSTTNQFSSQIFTNQPKLDDASLNKLTTSQYQSQPLNNQSLSSGVPPIQQTTNQYPSQPFSHQSKPSNFPTSQTVKNQYPSQPFTKQPGQQVLSKQNLQPVQSQWPPANFSSQNTNLMSSQPITKNLSSNLSTMPPSVNQQSQMFGTHMLPPNPLPSNNYYNQVEGIGNIQQPQSSNHNVQLATKGYPPQNNMGFSSQTNYQQPNVLQRQQDPYRPDQNPSVVQQGFSKTWGYDNLDLLKSRDVLPGDGVQPPEIKLPQGYANCDNCSPDIFRCTLNKFPASKNLLEKSRLPLGILIHPYKDLSRLTVIQCETITRCRNCRSYINPFVQFIDNAHWKCNLCYRVNELPGEFQIDPYTKTLGDPSRRPEIQNATIEYIASQDYMVRPPQPALYLFLLDVSRTATLTGYLEIVCDRILNKIMADDIPGDSRTNIGFITYDSSVHFYQIANSDGGQPKQLIVSDISDIFLPLPDGLMVNLEENKMAIKDLLTSLPNNYRESYNTGCALGAALQAAFKILAPRGGRVTVFQASLPNCGPGKLEPRDDGNPHTGDRVQHTAPSTDFYKKLALECSGEQIAVDMFFVSSQYLDIATISGISKYSSGCIHNFPQFNVKSPTIVTRFINCFDRYLSRKIGFEALLRLRCTRGVAIHSFHGNFFVRSSDLLMLPNVNPDNAYGMQLSIEDSLDGVSVVCFQAALLYTSSNAERRIRVHTLCIPVTENLDDVFHNADQQAITCLIAKMAVDRSTEKSLSDAREAFFNAISDSLSAYKLGCSSFSGPGTMLSPLSLKVFPLYILATLKHAAFRTNQPTRLDERMFSMCQMKSLPLNNLIQYIYPDLYPIYALEEQPKIDYEKLTEIPLPPVIQLSAERVESNGVYLMDDSETLTIFIGHRCSDQLIQQLFGYVNVNSMPELVTTLAEVDSKPSYLLRSFISYLQHFKPYPLPIEIIKDNGPHKLRFYSRLVEDKFESSLSYYEFLQRLSQQVR</sequence>
<comment type="similarity">
    <text evidence="4">Belongs to the SEC23/SEC24 family. SEC24 subfamily.</text>
</comment>
<dbReference type="InterPro" id="IPR012990">
    <property type="entry name" value="Beta-sandwich_Sec23_24"/>
</dbReference>
<comment type="caution">
    <text evidence="19">The sequence shown here is derived from an EMBL/GenBank/DDBJ whole genome shotgun (WGS) entry which is preliminary data.</text>
</comment>